<dbReference type="InterPro" id="IPR011335">
    <property type="entry name" value="Restrct_endonuc-II-like"/>
</dbReference>
<comment type="caution">
    <text evidence="4">The sequence shown here is derived from an EMBL/GenBank/DDBJ whole genome shotgun (WGS) entry which is preliminary data.</text>
</comment>
<evidence type="ECO:0000313" key="4">
    <source>
        <dbReference type="EMBL" id="MQY06568.1"/>
    </source>
</evidence>
<protein>
    <recommendedName>
        <fullName evidence="3">Restriction endonuclease type IV Mrr domain-containing protein</fullName>
    </recommendedName>
</protein>
<reference evidence="4 5" key="1">
    <citation type="submission" date="2019-10" db="EMBL/GenBank/DDBJ databases">
        <title>Actinomadura rubteroloni sp. nov. and Actinomadura macrotermitis sp. nov., isolated from the gut of fungus growing-termite Macrotermes natalensis.</title>
        <authorList>
            <person name="Benndorf R."/>
            <person name="Martin K."/>
            <person name="Kuefner M."/>
            <person name="De Beer W."/>
            <person name="Kaster A.-K."/>
            <person name="Vollmers J."/>
            <person name="Poulsen M."/>
            <person name="Beemelmanns C."/>
        </authorList>
    </citation>
    <scope>NUCLEOTIDE SEQUENCE [LARGE SCALE GENOMIC DNA]</scope>
    <source>
        <strain evidence="4 5">RB68</strain>
    </source>
</reference>
<dbReference type="InterPro" id="IPR052906">
    <property type="entry name" value="Type_IV_Methyl-Rstrct_Enzyme"/>
</dbReference>
<keyword evidence="5" id="KW-1185">Reference proteome</keyword>
<dbReference type="OrthoDB" id="5181666at2"/>
<accession>A0A7K0BZF4</accession>
<keyword evidence="2" id="KW-0812">Transmembrane</keyword>
<keyword evidence="2" id="KW-1133">Transmembrane helix</keyword>
<dbReference type="PANTHER" id="PTHR30015:SF6">
    <property type="entry name" value="SLL1429 PROTEIN"/>
    <property type="match status" value="1"/>
</dbReference>
<evidence type="ECO:0000259" key="3">
    <source>
        <dbReference type="Pfam" id="PF04471"/>
    </source>
</evidence>
<evidence type="ECO:0000256" key="2">
    <source>
        <dbReference type="SAM" id="Phobius"/>
    </source>
</evidence>
<evidence type="ECO:0000256" key="1">
    <source>
        <dbReference type="SAM" id="MobiDB-lite"/>
    </source>
</evidence>
<dbReference type="InterPro" id="IPR007560">
    <property type="entry name" value="Restrct_endonuc_IV_Mrr"/>
</dbReference>
<feature type="transmembrane region" description="Helical" evidence="2">
    <location>
        <begin position="55"/>
        <end position="75"/>
    </location>
</feature>
<dbReference type="Gene3D" id="3.40.1350.10">
    <property type="match status" value="1"/>
</dbReference>
<gene>
    <name evidence="4" type="ORF">ACRB68_46620</name>
</gene>
<dbReference type="PANTHER" id="PTHR30015">
    <property type="entry name" value="MRR RESTRICTION SYSTEM PROTEIN"/>
    <property type="match status" value="1"/>
</dbReference>
<feature type="transmembrane region" description="Helical" evidence="2">
    <location>
        <begin position="28"/>
        <end position="49"/>
    </location>
</feature>
<dbReference type="EMBL" id="WEGH01000003">
    <property type="protein sequence ID" value="MQY06568.1"/>
    <property type="molecule type" value="Genomic_DNA"/>
</dbReference>
<feature type="region of interest" description="Disordered" evidence="1">
    <location>
        <begin position="1"/>
        <end position="22"/>
    </location>
</feature>
<dbReference type="RefSeq" id="WP_153535899.1">
    <property type="nucleotide sequence ID" value="NZ_WEGH01000003.1"/>
</dbReference>
<dbReference type="GO" id="GO:0003677">
    <property type="term" value="F:DNA binding"/>
    <property type="evidence" value="ECO:0007669"/>
    <property type="project" value="InterPro"/>
</dbReference>
<evidence type="ECO:0000313" key="5">
    <source>
        <dbReference type="Proteomes" id="UP000487268"/>
    </source>
</evidence>
<name>A0A7K0BZF4_9ACTN</name>
<organism evidence="4 5">
    <name type="scientific">Actinomadura macrotermitis</name>
    <dbReference type="NCBI Taxonomy" id="2585200"/>
    <lineage>
        <taxon>Bacteria</taxon>
        <taxon>Bacillati</taxon>
        <taxon>Actinomycetota</taxon>
        <taxon>Actinomycetes</taxon>
        <taxon>Streptosporangiales</taxon>
        <taxon>Thermomonosporaceae</taxon>
        <taxon>Actinomadura</taxon>
    </lineage>
</organism>
<dbReference type="GO" id="GO:0015666">
    <property type="term" value="F:restriction endodeoxyribonuclease activity"/>
    <property type="evidence" value="ECO:0007669"/>
    <property type="project" value="TreeGrafter"/>
</dbReference>
<proteinExistence type="predicted"/>
<dbReference type="Pfam" id="PF04471">
    <property type="entry name" value="Mrr_cat"/>
    <property type="match status" value="1"/>
</dbReference>
<sequence length="215" mass="22693">MAEPAPSPPPPESTPPGPTPPGRSAAGAVLFAGGALVLGLLAAAVLVLLGRLVVAYWPQVLTALLFFGVLAGIVVRQRYVARRERRELRERAQLARVDGMSGPEFERLTADLLRRDGYRSVQVVGRAGDRGVDVTAVAPDGRPIAVQCKRWTGRVGAPAVRNLIGAVHSSYAGHTGAIVTSGGFTEPAIAEGTGYLHLIDRAALARWLEGEPLRL</sequence>
<dbReference type="Proteomes" id="UP000487268">
    <property type="component" value="Unassembled WGS sequence"/>
</dbReference>
<dbReference type="SUPFAM" id="SSF52980">
    <property type="entry name" value="Restriction endonuclease-like"/>
    <property type="match status" value="1"/>
</dbReference>
<feature type="domain" description="Restriction endonuclease type IV Mrr" evidence="3">
    <location>
        <begin position="98"/>
        <end position="208"/>
    </location>
</feature>
<dbReference type="GO" id="GO:0009307">
    <property type="term" value="P:DNA restriction-modification system"/>
    <property type="evidence" value="ECO:0007669"/>
    <property type="project" value="InterPro"/>
</dbReference>
<dbReference type="AlphaFoldDB" id="A0A7K0BZF4"/>
<dbReference type="InterPro" id="IPR011856">
    <property type="entry name" value="tRNA_endonuc-like_dom_sf"/>
</dbReference>
<feature type="compositionally biased region" description="Pro residues" evidence="1">
    <location>
        <begin position="1"/>
        <end position="21"/>
    </location>
</feature>
<keyword evidence="2" id="KW-0472">Membrane</keyword>